<dbReference type="PANTHER" id="PTHR47188:SF1">
    <property type="entry name" value="PROTEIN TAR1"/>
    <property type="match status" value="1"/>
</dbReference>
<evidence type="ECO:0000313" key="2">
    <source>
        <dbReference type="Proteomes" id="UP000634136"/>
    </source>
</evidence>
<comment type="caution">
    <text evidence="1">The sequence shown here is derived from an EMBL/GenBank/DDBJ whole genome shotgun (WGS) entry which is preliminary data.</text>
</comment>
<evidence type="ECO:0000313" key="1">
    <source>
        <dbReference type="EMBL" id="KAF7807837.1"/>
    </source>
</evidence>
<name>A0A834SQD3_9FABA</name>
<accession>A0A834SQD3</accession>
<proteinExistence type="predicted"/>
<dbReference type="AlphaFoldDB" id="A0A834SQD3"/>
<protein>
    <submittedName>
        <fullName evidence="1">Protein TAR1</fullName>
    </submittedName>
</protein>
<dbReference type="EMBL" id="JAAIUW010000012">
    <property type="protein sequence ID" value="KAF7807837.1"/>
    <property type="molecule type" value="Genomic_DNA"/>
</dbReference>
<gene>
    <name evidence="1" type="ORF">G2W53_039998</name>
</gene>
<dbReference type="Proteomes" id="UP000634136">
    <property type="component" value="Unassembled WGS sequence"/>
</dbReference>
<dbReference type="OrthoDB" id="1540477at2759"/>
<keyword evidence="2" id="KW-1185">Reference proteome</keyword>
<dbReference type="InterPro" id="IPR044792">
    <property type="entry name" value="TAR1"/>
</dbReference>
<dbReference type="PANTHER" id="PTHR47188">
    <property type="entry name" value="PROTEIN TAR1"/>
    <property type="match status" value="1"/>
</dbReference>
<reference evidence="1" key="1">
    <citation type="submission" date="2020-09" db="EMBL/GenBank/DDBJ databases">
        <title>Genome-Enabled Discovery of Anthraquinone Biosynthesis in Senna tora.</title>
        <authorList>
            <person name="Kang S.-H."/>
            <person name="Pandey R.P."/>
            <person name="Lee C.-M."/>
            <person name="Sim J.-S."/>
            <person name="Jeong J.-T."/>
            <person name="Choi B.-S."/>
            <person name="Jung M."/>
            <person name="Ginzburg D."/>
            <person name="Zhao K."/>
            <person name="Won S.Y."/>
            <person name="Oh T.-J."/>
            <person name="Yu Y."/>
            <person name="Kim N.-H."/>
            <person name="Lee O.R."/>
            <person name="Lee T.-H."/>
            <person name="Bashyal P."/>
            <person name="Kim T.-S."/>
            <person name="Lee W.-H."/>
            <person name="Kawkins C."/>
            <person name="Kim C.-K."/>
            <person name="Kim J.S."/>
            <person name="Ahn B.O."/>
            <person name="Rhee S.Y."/>
            <person name="Sohng J.K."/>
        </authorList>
    </citation>
    <scope>NUCLEOTIDE SEQUENCE</scope>
    <source>
        <tissue evidence="1">Leaf</tissue>
    </source>
</reference>
<dbReference type="GO" id="GO:0043457">
    <property type="term" value="P:regulation of cellular respiration"/>
    <property type="evidence" value="ECO:0007669"/>
    <property type="project" value="InterPro"/>
</dbReference>
<sequence>MWSTVGRPTRMALKLLLRLPRVIRIILTQHMHLRFCLEKKLTHGRLILGGRRSKSSSIEDLAARKSDCLETSWEVSLCHRLRFDPGYERQIFPRKKVDPRLIDFGWTAIHVVDRRATDSDGLETSWERSKSSSLEDFAARKSDCLETSWKVSLCHRLHFDPAYAPDILPRKKVDPRLIDFGWTAIHVVDRRATDSDGLETSWEASSCHRDHFDSAYARYERQIFPRKKVDPRLIDFGCTAIHVVDRRATDSDGLETSWLHFDPSYAREILPRKKVYHDSLIFDGRRSTWSTAGRPTRMALKLLGRLPCVMGLILTQHMHVRFCLEKKGTGYIGDSIFRDHQNTAVVRGGRRWPSVVAGHRGATSQGHLPRDHPHDYWASMGHGVSAQFGTITWLPVHPASQVLLTKNGETIVAGPYLRLSRLQGGQAVKQKRELFLRPLPTSPDSRTLPSASMSRFMNFNPIPFRNLHRRPLCPSSRPRFCSDRRALQLIRAWHLPRRSGIGRALQCHPFSGLVDLAGQTPWSVFQIGPNGEPAGLRQERAGAEARQTARATIHNRDDDVSTGLSTAWAWAATIFCIGPHPEHIGRSADRLTPFHIRPGHTASPHPLPSRQFQALFDSLFKVLFIFPSRYLFTIGLSPVLALDGIYCPNGAEFPNNPSRRQRLVPRLTWGRFGKASSLPRVLQPIHRDNQRKVGLVASAHPPWNVVIAPHRLLFLPSAIHGSREAKFPPSTSSPPINQGVDVAWGYDA</sequence>
<organism evidence="1 2">
    <name type="scientific">Senna tora</name>
    <dbReference type="NCBI Taxonomy" id="362788"/>
    <lineage>
        <taxon>Eukaryota</taxon>
        <taxon>Viridiplantae</taxon>
        <taxon>Streptophyta</taxon>
        <taxon>Embryophyta</taxon>
        <taxon>Tracheophyta</taxon>
        <taxon>Spermatophyta</taxon>
        <taxon>Magnoliopsida</taxon>
        <taxon>eudicotyledons</taxon>
        <taxon>Gunneridae</taxon>
        <taxon>Pentapetalae</taxon>
        <taxon>rosids</taxon>
        <taxon>fabids</taxon>
        <taxon>Fabales</taxon>
        <taxon>Fabaceae</taxon>
        <taxon>Caesalpinioideae</taxon>
        <taxon>Cassia clade</taxon>
        <taxon>Senna</taxon>
    </lineage>
</organism>